<dbReference type="EMBL" id="VSSQ01054956">
    <property type="protein sequence ID" value="MPN08866.1"/>
    <property type="molecule type" value="Genomic_DNA"/>
</dbReference>
<evidence type="ECO:0000256" key="1">
    <source>
        <dbReference type="SAM" id="MobiDB-lite"/>
    </source>
</evidence>
<feature type="compositionally biased region" description="Basic residues" evidence="1">
    <location>
        <begin position="85"/>
        <end position="108"/>
    </location>
</feature>
<organism evidence="2">
    <name type="scientific">bioreactor metagenome</name>
    <dbReference type="NCBI Taxonomy" id="1076179"/>
    <lineage>
        <taxon>unclassified sequences</taxon>
        <taxon>metagenomes</taxon>
        <taxon>ecological metagenomes</taxon>
    </lineage>
</organism>
<accession>A0A645F5G8</accession>
<protein>
    <submittedName>
        <fullName evidence="2">Uncharacterized protein</fullName>
    </submittedName>
</protein>
<dbReference type="AlphaFoldDB" id="A0A645F5G8"/>
<evidence type="ECO:0000313" key="2">
    <source>
        <dbReference type="EMBL" id="MPN08866.1"/>
    </source>
</evidence>
<reference evidence="2" key="1">
    <citation type="submission" date="2019-08" db="EMBL/GenBank/DDBJ databases">
        <authorList>
            <person name="Kucharzyk K."/>
            <person name="Murdoch R.W."/>
            <person name="Higgins S."/>
            <person name="Loffler F."/>
        </authorList>
    </citation>
    <scope>NUCLEOTIDE SEQUENCE</scope>
</reference>
<feature type="region of interest" description="Disordered" evidence="1">
    <location>
        <begin position="74"/>
        <end position="111"/>
    </location>
</feature>
<name>A0A645F5G8_9ZZZZ</name>
<sequence length="141" mass="15421">MKEGPIVGKKSHFAACSVLGVCPGGRVNIWGRLCHAPHAGKGMHRSSRVGYAGGTVGLLCHLPMYPRRNRREYGHLCGRQGTRAPRSRRGHPGRRFAQHSPHSNRRHPAGSICPYSGRATCLWRHPGCGGRADCQQRSSPL</sequence>
<gene>
    <name evidence="2" type="ORF">SDC9_156152</name>
</gene>
<proteinExistence type="predicted"/>
<comment type="caution">
    <text evidence="2">The sequence shown here is derived from an EMBL/GenBank/DDBJ whole genome shotgun (WGS) entry which is preliminary data.</text>
</comment>